<keyword evidence="5" id="KW-0479">Metal-binding</keyword>
<evidence type="ECO:0000256" key="2">
    <source>
        <dbReference type="ARBA" id="ARBA00008663"/>
    </source>
</evidence>
<dbReference type="InterPro" id="IPR036918">
    <property type="entry name" value="Pyrv_Knase_C_sf"/>
</dbReference>
<dbReference type="Gene3D" id="3.40.1380.20">
    <property type="entry name" value="Pyruvate kinase, C-terminal domain"/>
    <property type="match status" value="1"/>
</dbReference>
<dbReference type="Gene3D" id="3.20.20.60">
    <property type="entry name" value="Phosphoenolpyruvate-binding domains"/>
    <property type="match status" value="1"/>
</dbReference>
<dbReference type="EMBL" id="UOGK01000411">
    <property type="protein sequence ID" value="VAX40558.1"/>
    <property type="molecule type" value="Genomic_DNA"/>
</dbReference>
<dbReference type="InterPro" id="IPR015806">
    <property type="entry name" value="Pyrv_Knase_insert_dom_sf"/>
</dbReference>
<dbReference type="GO" id="GO:0000287">
    <property type="term" value="F:magnesium ion binding"/>
    <property type="evidence" value="ECO:0007669"/>
    <property type="project" value="InterPro"/>
</dbReference>
<proteinExistence type="inferred from homology"/>
<dbReference type="InterPro" id="IPR015795">
    <property type="entry name" value="Pyrv_Knase_C"/>
</dbReference>
<dbReference type="Pfam" id="PF00224">
    <property type="entry name" value="PK"/>
    <property type="match status" value="1"/>
</dbReference>
<dbReference type="EC" id="2.7.1.40" evidence="3"/>
<accession>A0A3B1DWP4</accession>
<evidence type="ECO:0000256" key="9">
    <source>
        <dbReference type="ARBA" id="ARBA00022842"/>
    </source>
</evidence>
<dbReference type="SUPFAM" id="SSF52935">
    <property type="entry name" value="PK C-terminal domain-like"/>
    <property type="match status" value="1"/>
</dbReference>
<dbReference type="GO" id="GO:0016301">
    <property type="term" value="F:kinase activity"/>
    <property type="evidence" value="ECO:0007669"/>
    <property type="project" value="UniProtKB-KW"/>
</dbReference>
<dbReference type="AlphaFoldDB" id="A0A3B1DWP4"/>
<dbReference type="GO" id="GO:0004743">
    <property type="term" value="F:pyruvate kinase activity"/>
    <property type="evidence" value="ECO:0007669"/>
    <property type="project" value="UniProtKB-EC"/>
</dbReference>
<evidence type="ECO:0000259" key="13">
    <source>
        <dbReference type="Pfam" id="PF02887"/>
    </source>
</evidence>
<organism evidence="14">
    <name type="scientific">hydrothermal vent metagenome</name>
    <dbReference type="NCBI Taxonomy" id="652676"/>
    <lineage>
        <taxon>unclassified sequences</taxon>
        <taxon>metagenomes</taxon>
        <taxon>ecological metagenomes</taxon>
    </lineage>
</organism>
<dbReference type="InterPro" id="IPR015793">
    <property type="entry name" value="Pyrv_Knase_brl"/>
</dbReference>
<name>A0A3B1DWP4_9ZZZZ</name>
<dbReference type="SUPFAM" id="SSF50800">
    <property type="entry name" value="PK beta-barrel domain-like"/>
    <property type="match status" value="1"/>
</dbReference>
<dbReference type="InterPro" id="IPR018209">
    <property type="entry name" value="Pyrv_Knase_AS"/>
</dbReference>
<dbReference type="InterPro" id="IPR015813">
    <property type="entry name" value="Pyrv/PenolPyrv_kinase-like_dom"/>
</dbReference>
<dbReference type="Gene3D" id="2.40.33.10">
    <property type="entry name" value="PK beta-barrel domain-like"/>
    <property type="match status" value="1"/>
</dbReference>
<dbReference type="InterPro" id="IPR040442">
    <property type="entry name" value="Pyrv_kinase-like_dom_sf"/>
</dbReference>
<keyword evidence="10" id="KW-0324">Glycolysis</keyword>
<dbReference type="Pfam" id="PF02887">
    <property type="entry name" value="PK_C"/>
    <property type="match status" value="1"/>
</dbReference>
<keyword evidence="7 14" id="KW-0418">Kinase</keyword>
<dbReference type="InterPro" id="IPR011037">
    <property type="entry name" value="Pyrv_Knase-like_insert_dom_sf"/>
</dbReference>
<dbReference type="PROSITE" id="PS00110">
    <property type="entry name" value="PYRUVATE_KINASE"/>
    <property type="match status" value="1"/>
</dbReference>
<dbReference type="NCBIfam" id="NF004491">
    <property type="entry name" value="PRK05826.1"/>
    <property type="match status" value="1"/>
</dbReference>
<feature type="domain" description="Pyruvate kinase barrel" evidence="12">
    <location>
        <begin position="19"/>
        <end position="361"/>
    </location>
</feature>
<evidence type="ECO:0000259" key="12">
    <source>
        <dbReference type="Pfam" id="PF00224"/>
    </source>
</evidence>
<dbReference type="GO" id="GO:0030955">
    <property type="term" value="F:potassium ion binding"/>
    <property type="evidence" value="ECO:0007669"/>
    <property type="project" value="InterPro"/>
</dbReference>
<evidence type="ECO:0000256" key="1">
    <source>
        <dbReference type="ARBA" id="ARBA00004997"/>
    </source>
</evidence>
<dbReference type="UniPathway" id="UPA00109">
    <property type="reaction ID" value="UER00188"/>
</dbReference>
<comment type="pathway">
    <text evidence="1">Carbohydrate degradation; glycolysis; pyruvate from D-glyceraldehyde 3-phosphate: step 5/5.</text>
</comment>
<evidence type="ECO:0000256" key="4">
    <source>
        <dbReference type="ARBA" id="ARBA00022679"/>
    </source>
</evidence>
<comment type="similarity">
    <text evidence="2">Belongs to the pyruvate kinase family.</text>
</comment>
<keyword evidence="9" id="KW-0460">Magnesium</keyword>
<evidence type="ECO:0000256" key="7">
    <source>
        <dbReference type="ARBA" id="ARBA00022777"/>
    </source>
</evidence>
<evidence type="ECO:0000256" key="11">
    <source>
        <dbReference type="ARBA" id="ARBA00023317"/>
    </source>
</evidence>
<keyword evidence="11 14" id="KW-0670">Pyruvate</keyword>
<sequence length="524" mass="56233">MPDAAPTEPPVNHERPTLTKIIATLGPASNSPEMIAKLIEAGVAIFRCNFSHGSLDDHALQLANVRTVAKELGRPIAVLGDLQGPKIRVGTVPAPGIELHAGQEVRLRLGLAEACEETDSISGGRAVLLPFEYEPLVREVEPGHRVLINDGAIRMLAVEKDIARGELRCRVTIGGLVTTRKGINLPDSDLTAPAITERDWECVEWAVQHGIDLLALSFVRCAAEVIELKERLAGMCPINRDEQDDSLGATIPVIAKIEKPQAVEQIEAIVNAADGIMVARGDLGVEMDMARVPIVQKQIIQTCSRYGKPCIVATQMLESMIENANPTRAEATDIANAVLDGTGAVMLSAETATGKHPALAVETMRRIAHSAEDHLASLPAKASAPETLQAQRYRTAALAHGAWYIAHDIGAELVLCWSEHGGSARYLSQNDFNIPIIAYTSSVKAARRMALLRGVTAIRTDPPATGRLRDWSREVDRDLIARGWATEGTPTVMLAGKPLGTAKVATSVAVHYVGQDTGYGTHDD</sequence>
<protein>
    <recommendedName>
        <fullName evidence="3">pyruvate kinase</fullName>
        <ecNumber evidence="3">2.7.1.40</ecNumber>
    </recommendedName>
</protein>
<dbReference type="SUPFAM" id="SSF51621">
    <property type="entry name" value="Phosphoenolpyruvate/pyruvate domain"/>
    <property type="match status" value="1"/>
</dbReference>
<gene>
    <name evidence="14" type="ORF">MNBD_PLANCTO03-375</name>
</gene>
<dbReference type="NCBIfam" id="TIGR01064">
    <property type="entry name" value="pyruv_kin"/>
    <property type="match status" value="1"/>
</dbReference>
<evidence type="ECO:0000256" key="5">
    <source>
        <dbReference type="ARBA" id="ARBA00022723"/>
    </source>
</evidence>
<evidence type="ECO:0000313" key="14">
    <source>
        <dbReference type="EMBL" id="VAX40558.1"/>
    </source>
</evidence>
<dbReference type="GO" id="GO:0005524">
    <property type="term" value="F:ATP binding"/>
    <property type="evidence" value="ECO:0007669"/>
    <property type="project" value="UniProtKB-KW"/>
</dbReference>
<evidence type="ECO:0000256" key="8">
    <source>
        <dbReference type="ARBA" id="ARBA00022840"/>
    </source>
</evidence>
<dbReference type="InterPro" id="IPR001697">
    <property type="entry name" value="Pyr_Knase"/>
</dbReference>
<evidence type="ECO:0000256" key="3">
    <source>
        <dbReference type="ARBA" id="ARBA00012142"/>
    </source>
</evidence>
<evidence type="ECO:0000256" key="6">
    <source>
        <dbReference type="ARBA" id="ARBA00022741"/>
    </source>
</evidence>
<feature type="domain" description="Pyruvate kinase C-terminal" evidence="13">
    <location>
        <begin position="397"/>
        <end position="505"/>
    </location>
</feature>
<evidence type="ECO:0000256" key="10">
    <source>
        <dbReference type="ARBA" id="ARBA00023152"/>
    </source>
</evidence>
<reference evidence="14" key="1">
    <citation type="submission" date="2018-06" db="EMBL/GenBank/DDBJ databases">
        <authorList>
            <person name="Zhirakovskaya E."/>
        </authorList>
    </citation>
    <scope>NUCLEOTIDE SEQUENCE</scope>
</reference>
<keyword evidence="4 14" id="KW-0808">Transferase</keyword>
<dbReference type="PRINTS" id="PR01050">
    <property type="entry name" value="PYRUVTKNASE"/>
</dbReference>
<dbReference type="PANTHER" id="PTHR11817">
    <property type="entry name" value="PYRUVATE KINASE"/>
    <property type="match status" value="1"/>
</dbReference>
<keyword evidence="8" id="KW-0067">ATP-binding</keyword>
<keyword evidence="6" id="KW-0547">Nucleotide-binding</keyword>